<proteinExistence type="predicted"/>
<keyword evidence="1" id="KW-0808">Transferase</keyword>
<dbReference type="AlphaFoldDB" id="A0A8J6IT32"/>
<protein>
    <submittedName>
        <fullName evidence="1">HprK-related kinase A</fullName>
    </submittedName>
</protein>
<organism evidence="1 2">
    <name type="scientific">Neptunicella marina</name>
    <dbReference type="NCBI Taxonomy" id="2125989"/>
    <lineage>
        <taxon>Bacteria</taxon>
        <taxon>Pseudomonadati</taxon>
        <taxon>Pseudomonadota</taxon>
        <taxon>Gammaproteobacteria</taxon>
        <taxon>Alteromonadales</taxon>
        <taxon>Alteromonadaceae</taxon>
        <taxon>Neptunicella</taxon>
    </lineage>
</organism>
<gene>
    <name evidence="1" type="ORF">H8B19_07890</name>
</gene>
<dbReference type="Proteomes" id="UP000601768">
    <property type="component" value="Unassembled WGS sequence"/>
</dbReference>
<dbReference type="Gene3D" id="3.40.50.300">
    <property type="entry name" value="P-loop containing nucleotide triphosphate hydrolases"/>
    <property type="match status" value="1"/>
</dbReference>
<dbReference type="RefSeq" id="WP_186506263.1">
    <property type="nucleotide sequence ID" value="NZ_JACNEP010000005.1"/>
</dbReference>
<dbReference type="GO" id="GO:0016301">
    <property type="term" value="F:kinase activity"/>
    <property type="evidence" value="ECO:0007669"/>
    <property type="project" value="UniProtKB-KW"/>
</dbReference>
<reference evidence="1" key="1">
    <citation type="journal article" date="2018" name="Int. J. Syst. Evol. Microbiol.">
        <title>Neptunicella marina gen. nov., sp. nov., isolated from surface seawater.</title>
        <authorList>
            <person name="Liu X."/>
            <person name="Lai Q."/>
            <person name="Du Y."/>
            <person name="Zhang X."/>
            <person name="Liu Z."/>
            <person name="Sun F."/>
            <person name="Shao Z."/>
        </authorList>
    </citation>
    <scope>NUCLEOTIDE SEQUENCE</scope>
    <source>
        <strain evidence="1">S27-2</strain>
    </source>
</reference>
<dbReference type="NCBIfam" id="TIGR04352">
    <property type="entry name" value="HprK_rel_A"/>
    <property type="match status" value="1"/>
</dbReference>
<comment type="caution">
    <text evidence="1">The sequence shown here is derived from an EMBL/GenBank/DDBJ whole genome shotgun (WGS) entry which is preliminary data.</text>
</comment>
<dbReference type="InterPro" id="IPR027600">
    <property type="entry name" value="HprK-rel_A"/>
</dbReference>
<sequence length="301" mass="33911">MQLHQLKFDDYIHKMTNDGLCLDLGVGVFRFKSHITSVQQNVYEMYADYNITEDKPADFHACVKLAKGPRHYINPQVHFESDVVTPFLPLPKSQAFPLLEWGMNWCLSAYDFNHFILHAGVIANQQNEAFVFPAPPGSGKSTLTAFLAYSGWRLLSDELAIVTPDSLTISPFVRPVCLKNNSIKLVKDWFPQVKFTDTATDTTKGDVAHFKPPANSVKQINTPAQIKAIIFPRYMPNVPVTVFKLDIIEASEAIASNSFNHNVLGEEGFKTLVKLVENVPCVELQYSDVNEVATFLQNEEW</sequence>
<dbReference type="EMBL" id="JACNEP010000005">
    <property type="protein sequence ID" value="MBC3765794.1"/>
    <property type="molecule type" value="Genomic_DNA"/>
</dbReference>
<name>A0A8J6IT32_9ALTE</name>
<reference evidence="1" key="2">
    <citation type="submission" date="2020-08" db="EMBL/GenBank/DDBJ databases">
        <authorList>
            <person name="Lai Q."/>
        </authorList>
    </citation>
    <scope>NUCLEOTIDE SEQUENCE</scope>
    <source>
        <strain evidence="1">S27-2</strain>
    </source>
</reference>
<evidence type="ECO:0000313" key="1">
    <source>
        <dbReference type="EMBL" id="MBC3765794.1"/>
    </source>
</evidence>
<evidence type="ECO:0000313" key="2">
    <source>
        <dbReference type="Proteomes" id="UP000601768"/>
    </source>
</evidence>
<accession>A0A8J6IT32</accession>
<dbReference type="InterPro" id="IPR027417">
    <property type="entry name" value="P-loop_NTPase"/>
</dbReference>
<keyword evidence="2" id="KW-1185">Reference proteome</keyword>
<dbReference type="SUPFAM" id="SSF53795">
    <property type="entry name" value="PEP carboxykinase-like"/>
    <property type="match status" value="1"/>
</dbReference>
<keyword evidence="1" id="KW-0418">Kinase</keyword>